<dbReference type="Gene3D" id="3.10.200.10">
    <property type="entry name" value="Alpha carbonic anhydrase"/>
    <property type="match status" value="2"/>
</dbReference>
<evidence type="ECO:0000256" key="3">
    <source>
        <dbReference type="ARBA" id="ARBA00006365"/>
    </source>
</evidence>
<dbReference type="InterPro" id="IPR036398">
    <property type="entry name" value="CA_dom_sf"/>
</dbReference>
<dbReference type="EMBL" id="JAGKQM010000009">
    <property type="protein sequence ID" value="KAH0911947.1"/>
    <property type="molecule type" value="Genomic_DNA"/>
</dbReference>
<protein>
    <recommendedName>
        <fullName evidence="5">Alpha-carbonic anhydrase domain-containing protein</fullName>
    </recommendedName>
</protein>
<dbReference type="InterPro" id="IPR023561">
    <property type="entry name" value="Carbonic_anhydrase_a-class"/>
</dbReference>
<dbReference type="PROSITE" id="PS51144">
    <property type="entry name" value="ALPHA_CA_2"/>
    <property type="match status" value="1"/>
</dbReference>
<comment type="subcellular location">
    <subcellularLocation>
        <location evidence="2">Plastid</location>
        <location evidence="2">Chloroplast stroma</location>
    </subcellularLocation>
</comment>
<evidence type="ECO:0000313" key="6">
    <source>
        <dbReference type="EMBL" id="KAH0911947.1"/>
    </source>
</evidence>
<evidence type="ECO:0000259" key="5">
    <source>
        <dbReference type="PROSITE" id="PS51144"/>
    </source>
</evidence>
<dbReference type="SUPFAM" id="SSF51069">
    <property type="entry name" value="Carbonic anhydrase"/>
    <property type="match status" value="1"/>
</dbReference>
<dbReference type="SMART" id="SM01057">
    <property type="entry name" value="Carb_anhydrase"/>
    <property type="match status" value="1"/>
</dbReference>
<evidence type="ECO:0000256" key="1">
    <source>
        <dbReference type="ARBA" id="ARBA00002904"/>
    </source>
</evidence>
<dbReference type="InterPro" id="IPR001148">
    <property type="entry name" value="CA_dom"/>
</dbReference>
<dbReference type="CDD" id="cd03124">
    <property type="entry name" value="alpha_CA_prokaryotic_like"/>
    <property type="match status" value="1"/>
</dbReference>
<organism evidence="6 7">
    <name type="scientific">Brassica napus</name>
    <name type="common">Rape</name>
    <dbReference type="NCBI Taxonomy" id="3708"/>
    <lineage>
        <taxon>Eukaryota</taxon>
        <taxon>Viridiplantae</taxon>
        <taxon>Streptophyta</taxon>
        <taxon>Embryophyta</taxon>
        <taxon>Tracheophyta</taxon>
        <taxon>Spermatophyta</taxon>
        <taxon>Magnoliopsida</taxon>
        <taxon>eudicotyledons</taxon>
        <taxon>Gunneridae</taxon>
        <taxon>Pentapetalae</taxon>
        <taxon>rosids</taxon>
        <taxon>malvids</taxon>
        <taxon>Brassicales</taxon>
        <taxon>Brassicaceae</taxon>
        <taxon>Brassiceae</taxon>
        <taxon>Brassica</taxon>
    </lineage>
</organism>
<dbReference type="Proteomes" id="UP000824890">
    <property type="component" value="Unassembled WGS sequence"/>
</dbReference>
<sequence>MTKKKTNSQSGRVSHEVKLIQHFVISTDLEHLSSSESIFLMQTLFSRFLADSNKTGIKHTQFMKKMTQGIGFGYGGRNGPKQWGHLNPHYTECSIGKLQSPIDIQRTQTFYNSTLEPLHRDYYTTNATLVNHVCNVAMFFAEGAGDVLHMVHQAKDGSFAVVASLFKIGSEEPFLSQMKDKLVKLKEERLKGNQTAQVEVGKINTRHIERKTRKYFRYFGSLTTPPCSENVSWTILGKVRSMSKEQVELLRSPLDISYKKNARPCQPLNGRRVEMFHERVTKTETGNKKKKPN</sequence>
<evidence type="ECO:0000313" key="7">
    <source>
        <dbReference type="Proteomes" id="UP000824890"/>
    </source>
</evidence>
<evidence type="ECO:0000256" key="2">
    <source>
        <dbReference type="ARBA" id="ARBA00004470"/>
    </source>
</evidence>
<reference evidence="6 7" key="1">
    <citation type="submission" date="2021-05" db="EMBL/GenBank/DDBJ databases">
        <title>Genome Assembly of Synthetic Allotetraploid Brassica napus Reveals Homoeologous Exchanges between Subgenomes.</title>
        <authorList>
            <person name="Davis J.T."/>
        </authorList>
    </citation>
    <scope>NUCLEOTIDE SEQUENCE [LARGE SCALE GENOMIC DNA]</scope>
    <source>
        <strain evidence="7">cv. Da-Ae</strain>
        <tissue evidence="6">Seedling</tissue>
    </source>
</reference>
<evidence type="ECO:0000256" key="4">
    <source>
        <dbReference type="ARBA" id="ARBA00048348"/>
    </source>
</evidence>
<gene>
    <name evidence="6" type="ORF">HID58_035268</name>
</gene>
<comment type="function">
    <text evidence="1">Reversible hydration of carbon dioxide.</text>
</comment>
<comment type="caution">
    <text evidence="6">The sequence shown here is derived from an EMBL/GenBank/DDBJ whole genome shotgun (WGS) entry which is preliminary data.</text>
</comment>
<dbReference type="PANTHER" id="PTHR18952:SF236">
    <property type="entry name" value="ALPHA CARBONIC ANHYDRASE 1, CHLOROPLASTIC"/>
    <property type="match status" value="1"/>
</dbReference>
<comment type="similarity">
    <text evidence="3">Belongs to the alpha-class carbonic anhydrase family.</text>
</comment>
<name>A0ABQ8C5C8_BRANA</name>
<keyword evidence="7" id="KW-1185">Reference proteome</keyword>
<comment type="catalytic activity">
    <reaction evidence="4">
        <text>hydrogencarbonate + H(+) = CO2 + H2O</text>
        <dbReference type="Rhea" id="RHEA:10748"/>
        <dbReference type="ChEBI" id="CHEBI:15377"/>
        <dbReference type="ChEBI" id="CHEBI:15378"/>
        <dbReference type="ChEBI" id="CHEBI:16526"/>
        <dbReference type="ChEBI" id="CHEBI:17544"/>
        <dbReference type="EC" id="4.2.1.1"/>
    </reaction>
</comment>
<dbReference type="Pfam" id="PF00194">
    <property type="entry name" value="Carb_anhydrase"/>
    <property type="match status" value="2"/>
</dbReference>
<dbReference type="InterPro" id="IPR041891">
    <property type="entry name" value="Alpha_CA_prokaryot-like"/>
</dbReference>
<proteinExistence type="inferred from homology"/>
<feature type="domain" description="Alpha-carbonic anhydrase" evidence="5">
    <location>
        <begin position="70"/>
        <end position="277"/>
    </location>
</feature>
<dbReference type="PANTHER" id="PTHR18952">
    <property type="entry name" value="CARBONIC ANHYDRASE"/>
    <property type="match status" value="1"/>
</dbReference>
<accession>A0ABQ8C5C8</accession>